<dbReference type="OrthoDB" id="3757919at2"/>
<gene>
    <name evidence="1" type="ORF">GFD22_10330</name>
</gene>
<sequence>MADEIELTPEPGILIESLRDIGYSFESALADIIDNSITANASEINIMALPVDDSFRVSILDNGEGLDRNALLRAMRLGSSNPRDERANDDLGRFGLGLKTASFSQCRRLTVVSRQHGETSAFTWDLDTVVRENSWSVLERTDYDEIFGYDTMPDTGTLVLWEKVDRLTGDNGSGRVDYDRVISEAQDHLSLVFHRFLAKEKGTKSLRISFNAHDLEPLDPFNMSNDATQASPEEVVCPGVTLRSFTLPHISTYSDRNEYERYGLRGGYLRNQGVYLYRAKRLIIFGTWFGLAKKTALTQLTRVKIDIGTNQDETWKIDVKKVSAQMPEIVRKRVRALIQTIGAPSRKVYSRRGARLTSPDVYPVWTRSENGEKTTYGINMDHPLVRTFGDELDGSLRKRFDSLMAFIGAMLPTEALFYDISNNADAVESQHMSNDDFAMNVRMFYAALTQFKDEEEALDSMRSIEPYRSRWDETLSALGIEES</sequence>
<dbReference type="AlphaFoldDB" id="A0A7K3TL17"/>
<keyword evidence="2" id="KW-1185">Reference proteome</keyword>
<dbReference type="RefSeq" id="WP_152351166.1">
    <property type="nucleotide sequence ID" value="NZ_WBSN01000026.1"/>
</dbReference>
<organism evidence="1 2">
    <name type="scientific">Bifidobacterium avesanii</name>
    <dbReference type="NCBI Taxonomy" id="1798157"/>
    <lineage>
        <taxon>Bacteria</taxon>
        <taxon>Bacillati</taxon>
        <taxon>Actinomycetota</taxon>
        <taxon>Actinomycetes</taxon>
        <taxon>Bifidobacteriales</taxon>
        <taxon>Bifidobacteriaceae</taxon>
        <taxon>Bifidobacterium</taxon>
    </lineage>
</organism>
<dbReference type="Proteomes" id="UP000469763">
    <property type="component" value="Unassembled WGS sequence"/>
</dbReference>
<keyword evidence="1" id="KW-0547">Nucleotide-binding</keyword>
<comment type="caution">
    <text evidence="1">The sequence shown here is derived from an EMBL/GenBank/DDBJ whole genome shotgun (WGS) entry which is preliminary data.</text>
</comment>
<evidence type="ECO:0000313" key="1">
    <source>
        <dbReference type="EMBL" id="NEG79354.1"/>
    </source>
</evidence>
<dbReference type="SUPFAM" id="SSF55874">
    <property type="entry name" value="ATPase domain of HSP90 chaperone/DNA topoisomerase II/histidine kinase"/>
    <property type="match status" value="1"/>
</dbReference>
<name>A0A7K3TL17_9BIFI</name>
<keyword evidence="1" id="KW-0067">ATP-binding</keyword>
<protein>
    <submittedName>
        <fullName evidence="1">ATP-binding protein</fullName>
    </submittedName>
</protein>
<evidence type="ECO:0000313" key="2">
    <source>
        <dbReference type="Proteomes" id="UP000469763"/>
    </source>
</evidence>
<dbReference type="GO" id="GO:0005524">
    <property type="term" value="F:ATP binding"/>
    <property type="evidence" value="ECO:0007669"/>
    <property type="project" value="UniProtKB-KW"/>
</dbReference>
<dbReference type="Pfam" id="PF13589">
    <property type="entry name" value="HATPase_c_3"/>
    <property type="match status" value="1"/>
</dbReference>
<dbReference type="EMBL" id="WHZY01000024">
    <property type="protein sequence ID" value="NEG79354.1"/>
    <property type="molecule type" value="Genomic_DNA"/>
</dbReference>
<reference evidence="1 2" key="1">
    <citation type="submission" date="2019-10" db="EMBL/GenBank/DDBJ databases">
        <title>Bifidobacterium from non-human primates.</title>
        <authorList>
            <person name="Modesto M."/>
        </authorList>
    </citation>
    <scope>NUCLEOTIDE SEQUENCE [LARGE SCALE GENOMIC DNA]</scope>
    <source>
        <strain evidence="1 2">TREC</strain>
    </source>
</reference>
<accession>A0A7K3TL17</accession>
<dbReference type="InterPro" id="IPR036890">
    <property type="entry name" value="HATPase_C_sf"/>
</dbReference>
<proteinExistence type="predicted"/>
<dbReference type="Gene3D" id="3.30.565.10">
    <property type="entry name" value="Histidine kinase-like ATPase, C-terminal domain"/>
    <property type="match status" value="1"/>
</dbReference>